<keyword evidence="2" id="KW-0808">Transferase</keyword>
<dbReference type="Gene3D" id="3.40.50.11350">
    <property type="match status" value="1"/>
</dbReference>
<evidence type="ECO:0000256" key="1">
    <source>
        <dbReference type="ARBA" id="ARBA00022676"/>
    </source>
</evidence>
<organism evidence="3 4">
    <name type="scientific">Algoriphagus oliviformis</name>
    <dbReference type="NCBI Taxonomy" id="2811231"/>
    <lineage>
        <taxon>Bacteria</taxon>
        <taxon>Pseudomonadati</taxon>
        <taxon>Bacteroidota</taxon>
        <taxon>Cytophagia</taxon>
        <taxon>Cytophagales</taxon>
        <taxon>Cyclobacteriaceae</taxon>
        <taxon>Algoriphagus</taxon>
    </lineage>
</organism>
<dbReference type="Pfam" id="PF01531">
    <property type="entry name" value="Glyco_transf_11"/>
    <property type="match status" value="1"/>
</dbReference>
<evidence type="ECO:0000313" key="4">
    <source>
        <dbReference type="Proteomes" id="UP000664317"/>
    </source>
</evidence>
<dbReference type="CDD" id="cd11301">
    <property type="entry name" value="Fut1_Fut2_like"/>
    <property type="match status" value="1"/>
</dbReference>
<dbReference type="RefSeq" id="WP_206577538.1">
    <property type="nucleotide sequence ID" value="NZ_JAFKCT010000002.1"/>
</dbReference>
<reference evidence="3 4" key="1">
    <citation type="submission" date="2021-03" db="EMBL/GenBank/DDBJ databases">
        <title>novel species isolated from a fishpond in China.</title>
        <authorList>
            <person name="Lu H."/>
            <person name="Cai Z."/>
        </authorList>
    </citation>
    <scope>NUCLEOTIDE SEQUENCE [LARGE SCALE GENOMIC DNA]</scope>
    <source>
        <strain evidence="3 4">H41</strain>
    </source>
</reference>
<dbReference type="PANTHER" id="PTHR11927">
    <property type="entry name" value="GALACTOSIDE 2-L-FUCOSYLTRANSFERASE"/>
    <property type="match status" value="1"/>
</dbReference>
<sequence>MNKVAIFGGLGNQMFQYALAISMDAEGIPTKISVNDFLLNRHYQGFELLKAFDVPMPIVDRWRASLMSRVRPLLMNAGSGLVKNTLSKLLLSSSNEFHEKLEYQYDEEVMQQRDSHLIGTWQCPKYFESQQQLIREVFNFNKPHDDLNLKFSTEIAASNAVAVHVRRGFYLEQSMSRSHMVIDSSDYYYKAFDLISQQVKNPVFYVFSDDIAWAKRNLKGGRFVFVSHNRGANSYLDMYLMSLCKHFVIANSAFSWWPAWLAPNQDKVVVVPKPWVRESDCPSIYLGNWQAIDVLDNQMEVA</sequence>
<gene>
    <name evidence="3" type="ORF">J0A68_07355</name>
</gene>
<dbReference type="InterPro" id="IPR002516">
    <property type="entry name" value="Glyco_trans_11"/>
</dbReference>
<dbReference type="PANTHER" id="PTHR11927:SF9">
    <property type="entry name" value="L-FUCOSYLTRANSFERASE"/>
    <property type="match status" value="1"/>
</dbReference>
<proteinExistence type="predicted"/>
<name>A0ABS3C1H8_9BACT</name>
<protein>
    <submittedName>
        <fullName evidence="3">Alpha-1,2-fucosyltransferase</fullName>
    </submittedName>
</protein>
<dbReference type="EMBL" id="JAFKCT010000002">
    <property type="protein sequence ID" value="MBN7810765.1"/>
    <property type="molecule type" value="Genomic_DNA"/>
</dbReference>
<evidence type="ECO:0000256" key="2">
    <source>
        <dbReference type="ARBA" id="ARBA00022679"/>
    </source>
</evidence>
<evidence type="ECO:0000313" key="3">
    <source>
        <dbReference type="EMBL" id="MBN7810765.1"/>
    </source>
</evidence>
<keyword evidence="4" id="KW-1185">Reference proteome</keyword>
<keyword evidence="1" id="KW-0328">Glycosyltransferase</keyword>
<comment type="caution">
    <text evidence="3">The sequence shown here is derived from an EMBL/GenBank/DDBJ whole genome shotgun (WGS) entry which is preliminary data.</text>
</comment>
<dbReference type="Proteomes" id="UP000664317">
    <property type="component" value="Unassembled WGS sequence"/>
</dbReference>
<accession>A0ABS3C1H8</accession>